<feature type="region of interest" description="Disordered" evidence="2">
    <location>
        <begin position="534"/>
        <end position="559"/>
    </location>
</feature>
<reference evidence="3 4" key="1">
    <citation type="submission" date="2020-04" db="EMBL/GenBank/DDBJ databases">
        <authorList>
            <person name="Alioto T."/>
            <person name="Alioto T."/>
            <person name="Gomez Garrido J."/>
        </authorList>
    </citation>
    <scope>NUCLEOTIDE SEQUENCE [LARGE SCALE GENOMIC DNA]</scope>
</reference>
<comment type="caution">
    <text evidence="3">The sequence shown here is derived from an EMBL/GenBank/DDBJ whole genome shotgun (WGS) entry which is preliminary data.</text>
</comment>
<dbReference type="GO" id="GO:0099518">
    <property type="term" value="P:vesicle cytoskeletal trafficking"/>
    <property type="evidence" value="ECO:0007669"/>
    <property type="project" value="TreeGrafter"/>
</dbReference>
<evidence type="ECO:0000256" key="2">
    <source>
        <dbReference type="SAM" id="MobiDB-lite"/>
    </source>
</evidence>
<accession>A0A8S1D6V4</accession>
<dbReference type="AlphaFoldDB" id="A0A8S1D6V4"/>
<feature type="compositionally biased region" description="Low complexity" evidence="2">
    <location>
        <begin position="537"/>
        <end position="548"/>
    </location>
</feature>
<dbReference type="GO" id="GO:0005802">
    <property type="term" value="C:trans-Golgi network"/>
    <property type="evidence" value="ECO:0007669"/>
    <property type="project" value="TreeGrafter"/>
</dbReference>
<dbReference type="OrthoDB" id="5583482at2759"/>
<dbReference type="InterPro" id="IPR038830">
    <property type="entry name" value="CCDC186"/>
</dbReference>
<evidence type="ECO:0000313" key="4">
    <source>
        <dbReference type="Proteomes" id="UP000494165"/>
    </source>
</evidence>
<keyword evidence="1" id="KW-0175">Coiled coil</keyword>
<evidence type="ECO:0008006" key="5">
    <source>
        <dbReference type="Google" id="ProtNLM"/>
    </source>
</evidence>
<feature type="coiled-coil region" evidence="1">
    <location>
        <begin position="671"/>
        <end position="698"/>
    </location>
</feature>
<feature type="coiled-coil region" evidence="1">
    <location>
        <begin position="421"/>
        <end position="533"/>
    </location>
</feature>
<protein>
    <recommendedName>
        <fullName evidence="5">Coiled-coil domain-containing protein 186</fullName>
    </recommendedName>
</protein>
<gene>
    <name evidence="3" type="ORF">CLODIP_2_CD14194</name>
</gene>
<dbReference type="PANTHER" id="PTHR18911">
    <property type="entry name" value="CTCL TUMOR ANTIGEN HD-CL-01"/>
    <property type="match status" value="1"/>
</dbReference>
<feature type="compositionally biased region" description="Polar residues" evidence="2">
    <location>
        <begin position="49"/>
        <end position="59"/>
    </location>
</feature>
<feature type="coiled-coil region" evidence="1">
    <location>
        <begin position="571"/>
        <end position="598"/>
    </location>
</feature>
<dbReference type="Proteomes" id="UP000494165">
    <property type="component" value="Unassembled WGS sequence"/>
</dbReference>
<sequence length="702" mass="78498">MSGETTADEGPSPVVVTVPLPMPENGPAPAEEVPEDEAAAPSEDASESNNGTNKNSSITEHPAYVTAMQEILVLKERVQQLDEVERTKNFLQVQLDTLSNTVEQQAAALEDQKSEARKQEEAAIAAIAASKMQLEKMRKENEEKKRELEATVVRYAVSEQAVIKAKAEASQHEKKMQEAKKEVEAIQKRMKSIAADRAKSDKDFDAKCNEVMAISREKEKLRDELHNKDIKIKWAQNRITQEMDAHRETQEKLDKVSAIVQQAQDDAELAKKDALASIAAFKQAHADKMQTLELQVHELKAQLIVACSNEDTRKLEQKEANEAAVRIKKLEDENGMLSGRVLTLEAEKLDLRQRVSDLVKCEEEKCQLEKQFISLKAEFDQMQVVMRRKSEELEAAASDAEAWRTKEAELLSYTQQQTDKLVAVQSEAIAAENKVQRLEAEYQPLSDRNSQLKEQLQHVQTELEAEKQAHKQEVQLLTRKVAEKQEAAEKAAAKLEEVEGECAVLKRKQQLGTKELARELQQCRKRLEQLEAGGSLGSRTNSSSSLEDSGGGGGGVATTNGVEPHLLIEHIGKLQTKNTKLNEKIEFLEEHSRTLLIEVQRKTKLVQELVMRQETGALSSRVYDLNKLEVAKHGGVMASVYSSQDEGITLQLSLEINKKLQAVLEETLIKNITLKENMDTLGQEIARLSKELNSLKIKPSAS</sequence>
<organism evidence="3 4">
    <name type="scientific">Cloeon dipterum</name>
    <dbReference type="NCBI Taxonomy" id="197152"/>
    <lineage>
        <taxon>Eukaryota</taxon>
        <taxon>Metazoa</taxon>
        <taxon>Ecdysozoa</taxon>
        <taxon>Arthropoda</taxon>
        <taxon>Hexapoda</taxon>
        <taxon>Insecta</taxon>
        <taxon>Pterygota</taxon>
        <taxon>Palaeoptera</taxon>
        <taxon>Ephemeroptera</taxon>
        <taxon>Pisciforma</taxon>
        <taxon>Baetidae</taxon>
        <taxon>Cloeon</taxon>
    </lineage>
</organism>
<keyword evidence="4" id="KW-1185">Reference proteome</keyword>
<feature type="region of interest" description="Disordered" evidence="2">
    <location>
        <begin position="1"/>
        <end position="61"/>
    </location>
</feature>
<evidence type="ECO:0000313" key="3">
    <source>
        <dbReference type="EMBL" id="CAB3375955.1"/>
    </source>
</evidence>
<dbReference type="EMBL" id="CADEPI010000122">
    <property type="protein sequence ID" value="CAB3375955.1"/>
    <property type="molecule type" value="Genomic_DNA"/>
</dbReference>
<name>A0A8S1D6V4_9INSE</name>
<evidence type="ECO:0000256" key="1">
    <source>
        <dbReference type="SAM" id="Coils"/>
    </source>
</evidence>
<proteinExistence type="predicted"/>
<feature type="coiled-coil region" evidence="1">
    <location>
        <begin position="74"/>
        <end position="347"/>
    </location>
</feature>
<dbReference type="PANTHER" id="PTHR18911:SF5">
    <property type="entry name" value="COILED-COIL DOMAIN-CONTAINING PROTEIN 186"/>
    <property type="match status" value="1"/>
</dbReference>
<dbReference type="GO" id="GO:0031267">
    <property type="term" value="F:small GTPase binding"/>
    <property type="evidence" value="ECO:0007669"/>
    <property type="project" value="TreeGrafter"/>
</dbReference>